<dbReference type="CDD" id="cd06839">
    <property type="entry name" value="PLPDE_III_Btrk_like"/>
    <property type="match status" value="1"/>
</dbReference>
<dbReference type="InterPro" id="IPR009006">
    <property type="entry name" value="Ala_racemase/Decarboxylase_C"/>
</dbReference>
<name>A0ABW3H3K1_9SPHN</name>
<evidence type="ECO:0000256" key="1">
    <source>
        <dbReference type="ARBA" id="ARBA00001933"/>
    </source>
</evidence>
<dbReference type="Gene3D" id="3.20.20.10">
    <property type="entry name" value="Alanine racemase"/>
    <property type="match status" value="1"/>
</dbReference>
<dbReference type="SUPFAM" id="SSF51419">
    <property type="entry name" value="PLP-binding barrel"/>
    <property type="match status" value="1"/>
</dbReference>
<dbReference type="InterPro" id="IPR029066">
    <property type="entry name" value="PLP-binding_barrel"/>
</dbReference>
<keyword evidence="7" id="KW-1185">Reference proteome</keyword>
<dbReference type="Gene3D" id="2.40.37.10">
    <property type="entry name" value="Lyase, Ornithine Decarboxylase, Chain A, domain 1"/>
    <property type="match status" value="1"/>
</dbReference>
<proteinExistence type="inferred from homology"/>
<organism evidence="6 7">
    <name type="scientific">Sphingomonas canadensis</name>
    <dbReference type="NCBI Taxonomy" id="1219257"/>
    <lineage>
        <taxon>Bacteria</taxon>
        <taxon>Pseudomonadati</taxon>
        <taxon>Pseudomonadota</taxon>
        <taxon>Alphaproteobacteria</taxon>
        <taxon>Sphingomonadales</taxon>
        <taxon>Sphingomonadaceae</taxon>
        <taxon>Sphingomonas</taxon>
    </lineage>
</organism>
<evidence type="ECO:0000256" key="2">
    <source>
        <dbReference type="ARBA" id="ARBA00022898"/>
    </source>
</evidence>
<evidence type="ECO:0000259" key="5">
    <source>
        <dbReference type="Pfam" id="PF02784"/>
    </source>
</evidence>
<comment type="cofactor">
    <cofactor evidence="1">
        <name>pyridoxal 5'-phosphate</name>
        <dbReference type="ChEBI" id="CHEBI:597326"/>
    </cofactor>
</comment>
<feature type="domain" description="Orn/DAP/Arg decarboxylase 2 N-terminal" evidence="5">
    <location>
        <begin position="46"/>
        <end position="291"/>
    </location>
</feature>
<comment type="similarity">
    <text evidence="3">Belongs to the Orn/Lys/Arg decarboxylase class-II family.</text>
</comment>
<dbReference type="InterPro" id="IPR017530">
    <property type="entry name" value="DCO2ase_PEP1"/>
</dbReference>
<dbReference type="PANTHER" id="PTHR43727">
    <property type="entry name" value="DIAMINOPIMELATE DECARBOXYLASE"/>
    <property type="match status" value="1"/>
</dbReference>
<evidence type="ECO:0000313" key="7">
    <source>
        <dbReference type="Proteomes" id="UP001596977"/>
    </source>
</evidence>
<evidence type="ECO:0000259" key="4">
    <source>
        <dbReference type="Pfam" id="PF00278"/>
    </source>
</evidence>
<comment type="caution">
    <text evidence="6">The sequence shown here is derived from an EMBL/GenBank/DDBJ whole genome shotgun (WGS) entry which is preliminary data.</text>
</comment>
<dbReference type="RefSeq" id="WP_264943220.1">
    <property type="nucleotide sequence ID" value="NZ_JAPDRA010000002.1"/>
</dbReference>
<gene>
    <name evidence="6" type="ORF">ACFQ1E_06500</name>
</gene>
<protein>
    <submittedName>
        <fullName evidence="6">Pyridoxal-dependent decarboxylase, exosortase A system-associated</fullName>
    </submittedName>
</protein>
<dbReference type="InterPro" id="IPR022657">
    <property type="entry name" value="De-COase2_CS"/>
</dbReference>
<dbReference type="SUPFAM" id="SSF50621">
    <property type="entry name" value="Alanine racemase C-terminal domain-like"/>
    <property type="match status" value="1"/>
</dbReference>
<dbReference type="InterPro" id="IPR022643">
    <property type="entry name" value="De-COase2_C"/>
</dbReference>
<dbReference type="EMBL" id="JBHTJG010000002">
    <property type="protein sequence ID" value="MFD0945983.1"/>
    <property type="molecule type" value="Genomic_DNA"/>
</dbReference>
<dbReference type="NCBIfam" id="TIGR03099">
    <property type="entry name" value="dCO2ase_PEP1"/>
    <property type="match status" value="1"/>
</dbReference>
<dbReference type="InterPro" id="IPR022644">
    <property type="entry name" value="De-COase2_N"/>
</dbReference>
<sequence>MNGAKASGPIPPEFAGAPELTVAGRPFGAWIAQAGGTPLYLYDFGMIAARLARLRAAMPEIVDIHYAIKANPLPALLAAVAPLVGGFDVASGGELEKALAAMPADRISFAGPGKRDGELEAAIRAGATVNLESEGEARRALAIGDRTGIRPRLAVRVNPDFELRGSGMKMGGRASPFGIDAARVPALVRQIVAAGADWRGFHIFAGSQALDSGAITETQAATVTLAARLAGEAGAVPPLVNLGGGFGIPYFAGDLPVNVEGVGMALGQRLAALPPELAGSRFAIELGRWIVGEAGVYLVRVVDRKESAGEVFLVTDGGLHHHLAATGNFGMVVRRNYPVAVAGRMADAAEEVVTVVGPLCTPLDRLADRVALPRAEAGDVIAIFASGAYGPSASPSAFLGHGPAMELLAGAINS</sequence>
<dbReference type="Pfam" id="PF00278">
    <property type="entry name" value="Orn_DAP_Arg_deC"/>
    <property type="match status" value="1"/>
</dbReference>
<evidence type="ECO:0000256" key="3">
    <source>
        <dbReference type="RuleBase" id="RU003737"/>
    </source>
</evidence>
<dbReference type="InterPro" id="IPR000183">
    <property type="entry name" value="Orn/DAP/Arg_de-COase"/>
</dbReference>
<reference evidence="7" key="1">
    <citation type="journal article" date="2019" name="Int. J. Syst. Evol. Microbiol.">
        <title>The Global Catalogue of Microorganisms (GCM) 10K type strain sequencing project: providing services to taxonomists for standard genome sequencing and annotation.</title>
        <authorList>
            <consortium name="The Broad Institute Genomics Platform"/>
            <consortium name="The Broad Institute Genome Sequencing Center for Infectious Disease"/>
            <person name="Wu L."/>
            <person name="Ma J."/>
        </authorList>
    </citation>
    <scope>NUCLEOTIDE SEQUENCE [LARGE SCALE GENOMIC DNA]</scope>
    <source>
        <strain evidence="7">CCUG 62982</strain>
    </source>
</reference>
<evidence type="ECO:0000313" key="6">
    <source>
        <dbReference type="EMBL" id="MFD0945983.1"/>
    </source>
</evidence>
<dbReference type="Pfam" id="PF02784">
    <property type="entry name" value="Orn_Arg_deC_N"/>
    <property type="match status" value="1"/>
</dbReference>
<accession>A0ABW3H3K1</accession>
<dbReference type="PROSITE" id="PS00879">
    <property type="entry name" value="ODR_DC_2_2"/>
    <property type="match status" value="1"/>
</dbReference>
<feature type="domain" description="Orn/DAP/Arg decarboxylase 2 C-terminal" evidence="4">
    <location>
        <begin position="40"/>
        <end position="387"/>
    </location>
</feature>
<dbReference type="PRINTS" id="PR01179">
    <property type="entry name" value="ODADCRBXLASE"/>
</dbReference>
<dbReference type="PANTHER" id="PTHR43727:SF2">
    <property type="entry name" value="GROUP IV DECARBOXYLASE"/>
    <property type="match status" value="1"/>
</dbReference>
<dbReference type="Proteomes" id="UP001596977">
    <property type="component" value="Unassembled WGS sequence"/>
</dbReference>
<keyword evidence="2" id="KW-0663">Pyridoxal phosphate</keyword>